<name>A0A8T0FL82_ARGBR</name>
<dbReference type="PANTHER" id="PTHR46712">
    <property type="entry name" value="PHOSPHATIDYLGLYCEROPHOSPHATASE AND PROTEIN-TYROSINE PHOSPHATASE 1"/>
    <property type="match status" value="1"/>
</dbReference>
<dbReference type="PANTHER" id="PTHR46712:SF1">
    <property type="entry name" value="PHOSPHATIDYLGLYCEROPHOSPHATASE AND PROTEIN-TYROSINE PHOSPHATASE 1"/>
    <property type="match status" value="1"/>
</dbReference>
<dbReference type="EMBL" id="JABXBU010000003">
    <property type="protein sequence ID" value="KAF8791967.1"/>
    <property type="molecule type" value="Genomic_DNA"/>
</dbReference>
<proteinExistence type="predicted"/>
<dbReference type="GO" id="GO:0008962">
    <property type="term" value="F:phosphatidylglycerophosphatase activity"/>
    <property type="evidence" value="ECO:0007669"/>
    <property type="project" value="TreeGrafter"/>
</dbReference>
<protein>
    <submittedName>
        <fullName evidence="1">Phosphatidylglycerophosphatase like protein</fullName>
    </submittedName>
</protein>
<dbReference type="AlphaFoldDB" id="A0A8T0FL82"/>
<organism evidence="1 2">
    <name type="scientific">Argiope bruennichi</name>
    <name type="common">Wasp spider</name>
    <name type="synonym">Aranea bruennichi</name>
    <dbReference type="NCBI Taxonomy" id="94029"/>
    <lineage>
        <taxon>Eukaryota</taxon>
        <taxon>Metazoa</taxon>
        <taxon>Ecdysozoa</taxon>
        <taxon>Arthropoda</taxon>
        <taxon>Chelicerata</taxon>
        <taxon>Arachnida</taxon>
        <taxon>Araneae</taxon>
        <taxon>Araneomorphae</taxon>
        <taxon>Entelegynae</taxon>
        <taxon>Araneoidea</taxon>
        <taxon>Araneidae</taxon>
        <taxon>Argiope</taxon>
    </lineage>
</organism>
<evidence type="ECO:0000313" key="2">
    <source>
        <dbReference type="Proteomes" id="UP000807504"/>
    </source>
</evidence>
<dbReference type="InterPro" id="IPR042165">
    <property type="entry name" value="PTPMT1"/>
</dbReference>
<keyword evidence="2" id="KW-1185">Reference proteome</keyword>
<dbReference type="InterPro" id="IPR029021">
    <property type="entry name" value="Prot-tyrosine_phosphatase-like"/>
</dbReference>
<evidence type="ECO:0000313" key="1">
    <source>
        <dbReference type="EMBL" id="KAF8791967.1"/>
    </source>
</evidence>
<reference evidence="1" key="2">
    <citation type="submission" date="2020-06" db="EMBL/GenBank/DDBJ databases">
        <authorList>
            <person name="Sheffer M."/>
        </authorList>
    </citation>
    <scope>NUCLEOTIDE SEQUENCE</scope>
</reference>
<accession>A0A8T0FL82</accession>
<dbReference type="GO" id="GO:0004439">
    <property type="term" value="F:phosphatidylinositol-4,5-bisphosphate 5-phosphatase activity"/>
    <property type="evidence" value="ECO:0007669"/>
    <property type="project" value="TreeGrafter"/>
</dbReference>
<dbReference type="GO" id="GO:0004721">
    <property type="term" value="F:phosphoprotein phosphatase activity"/>
    <property type="evidence" value="ECO:0007669"/>
    <property type="project" value="InterPro"/>
</dbReference>
<sequence length="103" mass="12157">MLARATFYPTLLYNIVMEKLTSRTWYDRIDEIVILGALPFRNITDKLIEEENVRGVVSMNEDFELQRWVTTEARHNWTPKEGLIFMLNVDHNTLGERKKVGFP</sequence>
<gene>
    <name evidence="1" type="ORF">HNY73_003625</name>
</gene>
<dbReference type="Gene3D" id="3.90.190.10">
    <property type="entry name" value="Protein tyrosine phosphatase superfamily"/>
    <property type="match status" value="1"/>
</dbReference>
<dbReference type="Proteomes" id="UP000807504">
    <property type="component" value="Unassembled WGS sequence"/>
</dbReference>
<reference evidence="1" key="1">
    <citation type="journal article" date="2020" name="bioRxiv">
        <title>Chromosome-level reference genome of the European wasp spider Argiope bruennichi: a resource for studies on range expansion and evolutionary adaptation.</title>
        <authorList>
            <person name="Sheffer M.M."/>
            <person name="Hoppe A."/>
            <person name="Krehenwinkel H."/>
            <person name="Uhl G."/>
            <person name="Kuss A.W."/>
            <person name="Jensen L."/>
            <person name="Jensen C."/>
            <person name="Gillespie R.G."/>
            <person name="Hoff K.J."/>
            <person name="Prost S."/>
        </authorList>
    </citation>
    <scope>NUCLEOTIDE SEQUENCE</scope>
</reference>
<comment type="caution">
    <text evidence="1">The sequence shown here is derived from an EMBL/GenBank/DDBJ whole genome shotgun (WGS) entry which is preliminary data.</text>
</comment>